<comment type="similarity">
    <text evidence="1">Belongs to the tumor necrosis factor family.</text>
</comment>
<dbReference type="GO" id="GO:0043374">
    <property type="term" value="P:CD8-positive, alpha-beta T cell differentiation"/>
    <property type="evidence" value="ECO:0007669"/>
    <property type="project" value="TreeGrafter"/>
</dbReference>
<feature type="transmembrane region" description="Helical" evidence="2">
    <location>
        <begin position="38"/>
        <end position="62"/>
    </location>
</feature>
<dbReference type="Proteomes" id="UP000694545">
    <property type="component" value="Unplaced"/>
</dbReference>
<dbReference type="InterPro" id="IPR006052">
    <property type="entry name" value="TNF_dom"/>
</dbReference>
<evidence type="ECO:0000313" key="5">
    <source>
        <dbReference type="Proteomes" id="UP000694545"/>
    </source>
</evidence>
<dbReference type="Ensembl" id="ENSVKKT00000025833.1">
    <property type="protein sequence ID" value="ENSVKKP00000025222.1"/>
    <property type="gene ID" value="ENSVKKG00000016575.1"/>
</dbReference>
<evidence type="ECO:0000256" key="2">
    <source>
        <dbReference type="SAM" id="Phobius"/>
    </source>
</evidence>
<dbReference type="InterPro" id="IPR008983">
    <property type="entry name" value="Tumour_necrosis_fac-like_dom"/>
</dbReference>
<dbReference type="PANTHER" id="PTHR32163:SF1">
    <property type="entry name" value="TUMOR NECROSIS FACTOR LIGAND SUPERFAMILY MEMBER 8"/>
    <property type="match status" value="1"/>
</dbReference>
<evidence type="ECO:0000256" key="1">
    <source>
        <dbReference type="ARBA" id="ARBA00008670"/>
    </source>
</evidence>
<reference evidence="4" key="2">
    <citation type="submission" date="2025-09" db="UniProtKB">
        <authorList>
            <consortium name="Ensembl"/>
        </authorList>
    </citation>
    <scope>IDENTIFICATION</scope>
</reference>
<dbReference type="PROSITE" id="PS00251">
    <property type="entry name" value="THD_1"/>
    <property type="match status" value="1"/>
</dbReference>
<dbReference type="PANTHER" id="PTHR32163">
    <property type="entry name" value="TUMOR NECROSIS FACTOR LIGAND SUPERFAMILY MEMBER 8"/>
    <property type="match status" value="1"/>
</dbReference>
<keyword evidence="2" id="KW-0812">Transmembrane</keyword>
<dbReference type="Gene3D" id="2.60.120.40">
    <property type="match status" value="1"/>
</dbReference>
<accession>A0A8D2LNN3</accession>
<reference evidence="4" key="1">
    <citation type="submission" date="2025-08" db="UniProtKB">
        <authorList>
            <consortium name="Ensembl"/>
        </authorList>
    </citation>
    <scope>IDENTIFICATION</scope>
</reference>
<dbReference type="AlphaFoldDB" id="A0A8D2LNN3"/>
<keyword evidence="2" id="KW-1133">Transmembrane helix</keyword>
<dbReference type="SUPFAM" id="SSF49842">
    <property type="entry name" value="TNF-like"/>
    <property type="match status" value="1"/>
</dbReference>
<evidence type="ECO:0000313" key="4">
    <source>
        <dbReference type="Ensembl" id="ENSVKKP00000025222.1"/>
    </source>
</evidence>
<keyword evidence="2" id="KW-0472">Membrane</keyword>
<dbReference type="OMA" id="LVQCSNH"/>
<dbReference type="Pfam" id="PF00229">
    <property type="entry name" value="TNF"/>
    <property type="match status" value="1"/>
</dbReference>
<feature type="domain" description="THD" evidence="3">
    <location>
        <begin position="70"/>
        <end position="222"/>
    </location>
</feature>
<evidence type="ECO:0000259" key="3">
    <source>
        <dbReference type="PROSITE" id="PS50049"/>
    </source>
</evidence>
<dbReference type="InterPro" id="IPR053104">
    <property type="entry name" value="TNF_ligand_SF_member_8"/>
</dbReference>
<name>A0A8D2LNN3_VARKO</name>
<dbReference type="GO" id="GO:0006955">
    <property type="term" value="P:immune response"/>
    <property type="evidence" value="ECO:0007669"/>
    <property type="project" value="InterPro"/>
</dbReference>
<dbReference type="GO" id="GO:0005164">
    <property type="term" value="F:tumor necrosis factor receptor binding"/>
    <property type="evidence" value="ECO:0007669"/>
    <property type="project" value="InterPro"/>
</dbReference>
<dbReference type="InterPro" id="IPR021184">
    <property type="entry name" value="TNF_CS"/>
</dbReference>
<dbReference type="SMART" id="SM00207">
    <property type="entry name" value="TNF"/>
    <property type="match status" value="1"/>
</dbReference>
<dbReference type="GO" id="GO:0016020">
    <property type="term" value="C:membrane"/>
    <property type="evidence" value="ECO:0007669"/>
    <property type="project" value="InterPro"/>
</dbReference>
<keyword evidence="5" id="KW-1185">Reference proteome</keyword>
<dbReference type="PROSITE" id="PS50049">
    <property type="entry name" value="THD_2"/>
    <property type="match status" value="1"/>
</dbReference>
<protein>
    <submittedName>
        <fullName evidence="4">TNF superfamily member 8</fullName>
    </submittedName>
</protein>
<sequence length="237" mass="26811">MSFQLEQKPFLPVNPPEVARDMTEESVSRQIGAPVHTYLYFIIASLTICLLATLGTILVLVLQRNFSCIPCASRQTVSSDLLCIPKAVPSILDWEVLKVNQSQLKWMRDSILYNMKYNDGNLVIQIPGMYFVYCHLYFYVAQCESDEMDVKVKLLHGKKILKESVVTLCSSQQKSGGLTHDRFLGLLVHLEKGDQISVEIDPFNHLETNIFPKNNVLGAFRYDGEDWGCSFLKAVNG</sequence>
<organism evidence="4 5">
    <name type="scientific">Varanus komodoensis</name>
    <name type="common">Komodo dragon</name>
    <dbReference type="NCBI Taxonomy" id="61221"/>
    <lineage>
        <taxon>Eukaryota</taxon>
        <taxon>Metazoa</taxon>
        <taxon>Chordata</taxon>
        <taxon>Craniata</taxon>
        <taxon>Vertebrata</taxon>
        <taxon>Euteleostomi</taxon>
        <taxon>Lepidosauria</taxon>
        <taxon>Squamata</taxon>
        <taxon>Bifurcata</taxon>
        <taxon>Unidentata</taxon>
        <taxon>Episquamata</taxon>
        <taxon>Toxicofera</taxon>
        <taxon>Anguimorpha</taxon>
        <taxon>Paleoanguimorpha</taxon>
        <taxon>Varanoidea</taxon>
        <taxon>Varanidae</taxon>
        <taxon>Varanus</taxon>
    </lineage>
</organism>
<proteinExistence type="inferred from homology"/>